<accession>M2ZLU2</accession>
<feature type="domain" description="Solute-binding protein family 3/N-terminal" evidence="5">
    <location>
        <begin position="35"/>
        <end position="267"/>
    </location>
</feature>
<dbReference type="EMBL" id="AONQ01000074">
    <property type="protein sequence ID" value="EME68242.1"/>
    <property type="molecule type" value="Genomic_DNA"/>
</dbReference>
<organism evidence="6 7">
    <name type="scientific">Paramagnetospirillum caucaseum</name>
    <dbReference type="NCBI Taxonomy" id="1244869"/>
    <lineage>
        <taxon>Bacteria</taxon>
        <taxon>Pseudomonadati</taxon>
        <taxon>Pseudomonadota</taxon>
        <taxon>Alphaproteobacteria</taxon>
        <taxon>Rhodospirillales</taxon>
        <taxon>Magnetospirillaceae</taxon>
        <taxon>Paramagnetospirillum</taxon>
    </lineage>
</organism>
<keyword evidence="7" id="KW-1185">Reference proteome</keyword>
<dbReference type="SMART" id="SM00062">
    <property type="entry name" value="PBPb"/>
    <property type="match status" value="1"/>
</dbReference>
<evidence type="ECO:0000259" key="5">
    <source>
        <dbReference type="SMART" id="SM00062"/>
    </source>
</evidence>
<reference evidence="6 7" key="1">
    <citation type="journal article" date="2014" name="Genome Announc.">
        <title>Draft Genome Sequence of Magnetospirillum sp. Strain SO-1, a Freshwater Magnetotactic Bacterium Isolated from the Ol'khovka River, Russia.</title>
        <authorList>
            <person name="Grouzdev D.S."/>
            <person name="Dziuba M.V."/>
            <person name="Sukhacheva M.S."/>
            <person name="Mardanov A.V."/>
            <person name="Beletskiy A.V."/>
            <person name="Kuznetsov B.B."/>
            <person name="Skryabin K.G."/>
        </authorList>
    </citation>
    <scope>NUCLEOTIDE SEQUENCE [LARGE SCALE GENOMIC DNA]</scope>
    <source>
        <strain evidence="6 7">SO-1</strain>
    </source>
</reference>
<dbReference type="Pfam" id="PF00497">
    <property type="entry name" value="SBP_bac_3"/>
    <property type="match status" value="1"/>
</dbReference>
<dbReference type="SUPFAM" id="SSF53850">
    <property type="entry name" value="Periplasmic binding protein-like II"/>
    <property type="match status" value="1"/>
</dbReference>
<keyword evidence="2" id="KW-0813">Transport</keyword>
<sequence length="302" mass="32490">MTVIRALLLLALALAPAAAQAGPEPTLDKIKASGVMVLGVREASYPLSYLDGTKQPVGYHVDICRRVAEAVKTQLGLPALEVRTEVVTSRTRIPRMVEGGIDLECGSTTNNAARQALVAFAPTTYVASVRIAVKKASHIARLVQLDGKAVVTTAGSTSVQLLKARLQGRDVKVTELFGNDHAESFRMLESDQAAAFVMDDNLLAGLIANAASPKDYEILPQTLNTEPIAIMLRRNDPAFKALVDRTVKEMMASGEVGRLYARWFQSPIPPVNAALDFPMSPVLASLLKFPGDDPAEAFRPEE</sequence>
<keyword evidence="3 4" id="KW-0732">Signal</keyword>
<dbReference type="AlphaFoldDB" id="M2ZLU2"/>
<dbReference type="RefSeq" id="WP_008620872.1">
    <property type="nucleotide sequence ID" value="NZ_AONQ01000074.1"/>
</dbReference>
<dbReference type="STRING" id="1244869.H261_19429"/>
<feature type="chain" id="PRO_5004030007" evidence="4">
    <location>
        <begin position="22"/>
        <end position="302"/>
    </location>
</feature>
<gene>
    <name evidence="6" type="ORF">H261_19429</name>
</gene>
<dbReference type="GO" id="GO:0030288">
    <property type="term" value="C:outer membrane-bounded periplasmic space"/>
    <property type="evidence" value="ECO:0007669"/>
    <property type="project" value="TreeGrafter"/>
</dbReference>
<comment type="similarity">
    <text evidence="1">Belongs to the bacterial solute-binding protein 3 family.</text>
</comment>
<protein>
    <submittedName>
        <fullName evidence="6">Amino acid ABC transporter periplasmic protein</fullName>
    </submittedName>
</protein>
<dbReference type="PATRIC" id="fig|1244869.3.peg.3873"/>
<dbReference type="CDD" id="cd13688">
    <property type="entry name" value="PBP2_GltI_DEBP"/>
    <property type="match status" value="1"/>
</dbReference>
<name>M2ZLU2_9PROT</name>
<dbReference type="InterPro" id="IPR001638">
    <property type="entry name" value="Solute-binding_3/MltF_N"/>
</dbReference>
<dbReference type="Proteomes" id="UP000011744">
    <property type="component" value="Unassembled WGS sequence"/>
</dbReference>
<proteinExistence type="inferred from homology"/>
<evidence type="ECO:0000256" key="2">
    <source>
        <dbReference type="ARBA" id="ARBA00022448"/>
    </source>
</evidence>
<dbReference type="InterPro" id="IPR051455">
    <property type="entry name" value="Bact_solute-bind_prot3"/>
</dbReference>
<dbReference type="GO" id="GO:0006865">
    <property type="term" value="P:amino acid transport"/>
    <property type="evidence" value="ECO:0007669"/>
    <property type="project" value="TreeGrafter"/>
</dbReference>
<dbReference type="PANTHER" id="PTHR30085:SF2">
    <property type="entry name" value="GLUTAMATE_ASPARTATE IMPORT SOLUTE-BINDING PROTEIN"/>
    <property type="match status" value="1"/>
</dbReference>
<evidence type="ECO:0000313" key="7">
    <source>
        <dbReference type="Proteomes" id="UP000011744"/>
    </source>
</evidence>
<evidence type="ECO:0000256" key="3">
    <source>
        <dbReference type="ARBA" id="ARBA00022729"/>
    </source>
</evidence>
<evidence type="ECO:0000256" key="1">
    <source>
        <dbReference type="ARBA" id="ARBA00010333"/>
    </source>
</evidence>
<dbReference type="eggNOG" id="COG0834">
    <property type="taxonomic scope" value="Bacteria"/>
</dbReference>
<evidence type="ECO:0000256" key="4">
    <source>
        <dbReference type="SAM" id="SignalP"/>
    </source>
</evidence>
<dbReference type="PANTHER" id="PTHR30085">
    <property type="entry name" value="AMINO ACID ABC TRANSPORTER PERMEASE"/>
    <property type="match status" value="1"/>
</dbReference>
<evidence type="ECO:0000313" key="6">
    <source>
        <dbReference type="EMBL" id="EME68242.1"/>
    </source>
</evidence>
<dbReference type="GO" id="GO:0005576">
    <property type="term" value="C:extracellular region"/>
    <property type="evidence" value="ECO:0007669"/>
    <property type="project" value="TreeGrafter"/>
</dbReference>
<comment type="caution">
    <text evidence="6">The sequence shown here is derived from an EMBL/GenBank/DDBJ whole genome shotgun (WGS) entry which is preliminary data.</text>
</comment>
<dbReference type="Gene3D" id="3.40.190.10">
    <property type="entry name" value="Periplasmic binding protein-like II"/>
    <property type="match status" value="2"/>
</dbReference>
<feature type="signal peptide" evidence="4">
    <location>
        <begin position="1"/>
        <end position="21"/>
    </location>
</feature>